<comment type="caution">
    <text evidence="1">The sequence shown here is derived from an EMBL/GenBank/DDBJ whole genome shotgun (WGS) entry which is preliminary data.</text>
</comment>
<keyword evidence="2" id="KW-1185">Reference proteome</keyword>
<dbReference type="EMBL" id="CAAALY010006542">
    <property type="protein sequence ID" value="VEL09523.1"/>
    <property type="molecule type" value="Genomic_DNA"/>
</dbReference>
<proteinExistence type="predicted"/>
<accession>A0A3S4ZEK2</accession>
<evidence type="ECO:0000313" key="2">
    <source>
        <dbReference type="Proteomes" id="UP000784294"/>
    </source>
</evidence>
<dbReference type="Proteomes" id="UP000784294">
    <property type="component" value="Unassembled WGS sequence"/>
</dbReference>
<reference evidence="1" key="1">
    <citation type="submission" date="2018-11" db="EMBL/GenBank/DDBJ databases">
        <authorList>
            <consortium name="Pathogen Informatics"/>
        </authorList>
    </citation>
    <scope>NUCLEOTIDE SEQUENCE</scope>
</reference>
<protein>
    <submittedName>
        <fullName evidence="1">Uncharacterized protein</fullName>
    </submittedName>
</protein>
<sequence length="96" mass="10647">MFVLSNAIYLMRATVSSELQLLLDPQDYDYLMPNDGYVGFHVTIKTSGSLGNKLVSSSTGVEEDSHLSQNTNSLMIGSKFQTHIRLRHTANSLKVL</sequence>
<evidence type="ECO:0000313" key="1">
    <source>
        <dbReference type="EMBL" id="VEL09523.1"/>
    </source>
</evidence>
<organism evidence="1 2">
    <name type="scientific">Protopolystoma xenopodis</name>
    <dbReference type="NCBI Taxonomy" id="117903"/>
    <lineage>
        <taxon>Eukaryota</taxon>
        <taxon>Metazoa</taxon>
        <taxon>Spiralia</taxon>
        <taxon>Lophotrochozoa</taxon>
        <taxon>Platyhelminthes</taxon>
        <taxon>Monogenea</taxon>
        <taxon>Polyopisthocotylea</taxon>
        <taxon>Polystomatidea</taxon>
        <taxon>Polystomatidae</taxon>
        <taxon>Protopolystoma</taxon>
    </lineage>
</organism>
<name>A0A3S4ZEK2_9PLAT</name>
<gene>
    <name evidence="1" type="ORF">PXEA_LOCUS2963</name>
</gene>
<dbReference type="AlphaFoldDB" id="A0A3S4ZEK2"/>